<keyword evidence="3" id="KW-1185">Reference proteome</keyword>
<protein>
    <submittedName>
        <fullName evidence="2">Uncharacterized protein</fullName>
    </submittedName>
</protein>
<reference evidence="2 3" key="1">
    <citation type="submission" date="2019-05" db="EMBL/GenBank/DDBJ databases">
        <title>Another draft genome of Portunus trituberculatus and its Hox gene families provides insights of decapod evolution.</title>
        <authorList>
            <person name="Jeong J.-H."/>
            <person name="Song I."/>
            <person name="Kim S."/>
            <person name="Choi T."/>
            <person name="Kim D."/>
            <person name="Ryu S."/>
            <person name="Kim W."/>
        </authorList>
    </citation>
    <scope>NUCLEOTIDE SEQUENCE [LARGE SCALE GENOMIC DNA]</scope>
    <source>
        <tissue evidence="2">Muscle</tissue>
    </source>
</reference>
<proteinExistence type="predicted"/>
<feature type="region of interest" description="Disordered" evidence="1">
    <location>
        <begin position="1"/>
        <end position="61"/>
    </location>
</feature>
<dbReference type="Proteomes" id="UP000324222">
    <property type="component" value="Unassembled WGS sequence"/>
</dbReference>
<comment type="caution">
    <text evidence="2">The sequence shown here is derived from an EMBL/GenBank/DDBJ whole genome shotgun (WGS) entry which is preliminary data.</text>
</comment>
<feature type="compositionally biased region" description="Polar residues" evidence="1">
    <location>
        <begin position="16"/>
        <end position="36"/>
    </location>
</feature>
<evidence type="ECO:0000313" key="3">
    <source>
        <dbReference type="Proteomes" id="UP000324222"/>
    </source>
</evidence>
<evidence type="ECO:0000313" key="2">
    <source>
        <dbReference type="EMBL" id="MPD04371.1"/>
    </source>
</evidence>
<gene>
    <name evidence="2" type="ORF">E2C01_100055</name>
</gene>
<evidence type="ECO:0000256" key="1">
    <source>
        <dbReference type="SAM" id="MobiDB-lite"/>
    </source>
</evidence>
<name>A0A5B7K5Q5_PORTR</name>
<accession>A0A5B7K5Q5</accession>
<dbReference type="AlphaFoldDB" id="A0A5B7K5Q5"/>
<organism evidence="2 3">
    <name type="scientific">Portunus trituberculatus</name>
    <name type="common">Swimming crab</name>
    <name type="synonym">Neptunus trituberculatus</name>
    <dbReference type="NCBI Taxonomy" id="210409"/>
    <lineage>
        <taxon>Eukaryota</taxon>
        <taxon>Metazoa</taxon>
        <taxon>Ecdysozoa</taxon>
        <taxon>Arthropoda</taxon>
        <taxon>Crustacea</taxon>
        <taxon>Multicrustacea</taxon>
        <taxon>Malacostraca</taxon>
        <taxon>Eumalacostraca</taxon>
        <taxon>Eucarida</taxon>
        <taxon>Decapoda</taxon>
        <taxon>Pleocyemata</taxon>
        <taxon>Brachyura</taxon>
        <taxon>Eubrachyura</taxon>
        <taxon>Portunoidea</taxon>
        <taxon>Portunidae</taxon>
        <taxon>Portuninae</taxon>
        <taxon>Portunus</taxon>
    </lineage>
</organism>
<sequence>MGKTVWETSRRPNSLPHPSSNNHQPNHPSPSTTITQHIHHSSPIASIHPPPPPSFIQPTHLSRKPLTHSMLLLIVKLRNYEL</sequence>
<dbReference type="EMBL" id="VSRR010140788">
    <property type="protein sequence ID" value="MPD04371.1"/>
    <property type="molecule type" value="Genomic_DNA"/>
</dbReference>